<comment type="caution">
    <text evidence="2">The sequence shown here is derived from an EMBL/GenBank/DDBJ whole genome shotgun (WGS) entry which is preliminary data.</text>
</comment>
<proteinExistence type="predicted"/>
<organism evidence="2 3">
    <name type="scientific">Caerostris extrusa</name>
    <name type="common">Bark spider</name>
    <name type="synonym">Caerostris bankana</name>
    <dbReference type="NCBI Taxonomy" id="172846"/>
    <lineage>
        <taxon>Eukaryota</taxon>
        <taxon>Metazoa</taxon>
        <taxon>Ecdysozoa</taxon>
        <taxon>Arthropoda</taxon>
        <taxon>Chelicerata</taxon>
        <taxon>Arachnida</taxon>
        <taxon>Araneae</taxon>
        <taxon>Araneomorphae</taxon>
        <taxon>Entelegynae</taxon>
        <taxon>Araneoidea</taxon>
        <taxon>Araneidae</taxon>
        <taxon>Caerostris</taxon>
    </lineage>
</organism>
<protein>
    <recommendedName>
        <fullName evidence="4">Ycf15</fullName>
    </recommendedName>
</protein>
<feature type="region of interest" description="Disordered" evidence="1">
    <location>
        <begin position="1"/>
        <end position="30"/>
    </location>
</feature>
<evidence type="ECO:0000313" key="3">
    <source>
        <dbReference type="Proteomes" id="UP001054945"/>
    </source>
</evidence>
<evidence type="ECO:0008006" key="4">
    <source>
        <dbReference type="Google" id="ProtNLM"/>
    </source>
</evidence>
<evidence type="ECO:0000313" key="2">
    <source>
        <dbReference type="EMBL" id="GIZ02957.1"/>
    </source>
</evidence>
<name>A0AAV4Y6H1_CAEEX</name>
<dbReference type="EMBL" id="BPLR01018882">
    <property type="protein sequence ID" value="GIZ02957.1"/>
    <property type="molecule type" value="Genomic_DNA"/>
</dbReference>
<gene>
    <name evidence="2" type="ORF">CEXT_196891</name>
</gene>
<dbReference type="Proteomes" id="UP001054945">
    <property type="component" value="Unassembled WGS sequence"/>
</dbReference>
<reference evidence="2 3" key="1">
    <citation type="submission" date="2021-06" db="EMBL/GenBank/DDBJ databases">
        <title>Caerostris extrusa draft genome.</title>
        <authorList>
            <person name="Kono N."/>
            <person name="Arakawa K."/>
        </authorList>
    </citation>
    <scope>NUCLEOTIDE SEQUENCE [LARGE SCALE GENOMIC DNA]</scope>
</reference>
<sequence length="108" mass="12351">MSDRRAETFFSHANPQKGKNRPDKEPPIRNHLPICHGMTNHNELIRLSRRSSLCSKRPIILHKEDVLQESCFASALPSVIRIVRVRFQSEDSFLILSFSHMNGLSSAI</sequence>
<evidence type="ECO:0000256" key="1">
    <source>
        <dbReference type="SAM" id="MobiDB-lite"/>
    </source>
</evidence>
<keyword evidence="3" id="KW-1185">Reference proteome</keyword>
<accession>A0AAV4Y6H1</accession>
<dbReference type="AlphaFoldDB" id="A0AAV4Y6H1"/>